<dbReference type="GO" id="GO:0005736">
    <property type="term" value="C:RNA polymerase I complex"/>
    <property type="evidence" value="ECO:0007669"/>
    <property type="project" value="TreeGrafter"/>
</dbReference>
<dbReference type="InterPro" id="IPR009025">
    <property type="entry name" value="RBP11-like_dimer"/>
</dbReference>
<evidence type="ECO:0000256" key="6">
    <source>
        <dbReference type="SAM" id="MobiDB-lite"/>
    </source>
</evidence>
<dbReference type="HAMAP" id="MF_00261">
    <property type="entry name" value="RNApol_arch_Rpo11"/>
    <property type="match status" value="1"/>
</dbReference>
<protein>
    <submittedName>
        <fullName evidence="8">RNA polymerase subunit AC19</fullName>
    </submittedName>
</protein>
<feature type="compositionally biased region" description="Polar residues" evidence="6">
    <location>
        <begin position="11"/>
        <end position="21"/>
    </location>
</feature>
<dbReference type="InterPro" id="IPR033898">
    <property type="entry name" value="RNAP_AC19"/>
</dbReference>
<dbReference type="GO" id="GO:0005666">
    <property type="term" value="C:RNA polymerase III complex"/>
    <property type="evidence" value="ECO:0007669"/>
    <property type="project" value="TreeGrafter"/>
</dbReference>
<dbReference type="Proteomes" id="UP001150538">
    <property type="component" value="Unassembled WGS sequence"/>
</dbReference>
<keyword evidence="2" id="KW-0240">DNA-directed RNA polymerase</keyword>
<evidence type="ECO:0000259" key="7">
    <source>
        <dbReference type="Pfam" id="PF13656"/>
    </source>
</evidence>
<dbReference type="GO" id="GO:0003899">
    <property type="term" value="F:DNA-directed RNA polymerase activity"/>
    <property type="evidence" value="ECO:0007669"/>
    <property type="project" value="InterPro"/>
</dbReference>
<dbReference type="EMBL" id="JANBPU010000033">
    <property type="protein sequence ID" value="KAJ1919051.1"/>
    <property type="molecule type" value="Genomic_DNA"/>
</dbReference>
<keyword evidence="4" id="KW-0539">Nucleus</keyword>
<keyword evidence="3" id="KW-0804">Transcription</keyword>
<dbReference type="InterPro" id="IPR036603">
    <property type="entry name" value="RBP11-like"/>
</dbReference>
<dbReference type="PROSITE" id="PS01154">
    <property type="entry name" value="RNA_POL_L_13KD"/>
    <property type="match status" value="1"/>
</dbReference>
<name>A0A9W8A3W5_9FUNG</name>
<dbReference type="CDD" id="cd07029">
    <property type="entry name" value="RNAP_I_III_AC19"/>
    <property type="match status" value="1"/>
</dbReference>
<proteinExistence type="inferred from homology"/>
<feature type="compositionally biased region" description="Acidic residues" evidence="6">
    <location>
        <begin position="37"/>
        <end position="47"/>
    </location>
</feature>
<evidence type="ECO:0000256" key="4">
    <source>
        <dbReference type="ARBA" id="ARBA00023242"/>
    </source>
</evidence>
<evidence type="ECO:0000256" key="1">
    <source>
        <dbReference type="ARBA" id="ARBA00004123"/>
    </source>
</evidence>
<dbReference type="Gene3D" id="3.30.1360.10">
    <property type="entry name" value="RNA polymerase, RBP11-like subunit"/>
    <property type="match status" value="1"/>
</dbReference>
<feature type="domain" description="DNA-directed RNA polymerase RBP11-like dimerisation" evidence="7">
    <location>
        <begin position="69"/>
        <end position="141"/>
    </location>
</feature>
<dbReference type="SUPFAM" id="SSF55257">
    <property type="entry name" value="RBP11-like subunits of RNA polymerase"/>
    <property type="match status" value="1"/>
</dbReference>
<keyword evidence="9" id="KW-1185">Reference proteome</keyword>
<comment type="similarity">
    <text evidence="5">Belongs to the archaeal Rpo11/eukaryotic RPB11/RPC19 RNA polymerase subunit family.</text>
</comment>
<dbReference type="PANTHER" id="PTHR13946">
    <property type="entry name" value="DNA-DIRECTED RNA POLYMERASE I,II,III"/>
    <property type="match status" value="1"/>
</dbReference>
<dbReference type="AlphaFoldDB" id="A0A9W8A3W5"/>
<feature type="region of interest" description="Disordered" evidence="6">
    <location>
        <begin position="1"/>
        <end position="50"/>
    </location>
</feature>
<evidence type="ECO:0000256" key="5">
    <source>
        <dbReference type="ARBA" id="ARBA00025751"/>
    </source>
</evidence>
<dbReference type="GO" id="GO:0055029">
    <property type="term" value="C:nuclear DNA-directed RNA polymerase complex"/>
    <property type="evidence" value="ECO:0007669"/>
    <property type="project" value="UniProtKB-ARBA"/>
</dbReference>
<reference evidence="8" key="1">
    <citation type="submission" date="2022-07" db="EMBL/GenBank/DDBJ databases">
        <title>Phylogenomic reconstructions and comparative analyses of Kickxellomycotina fungi.</title>
        <authorList>
            <person name="Reynolds N.K."/>
            <person name="Stajich J.E."/>
            <person name="Barry K."/>
            <person name="Grigoriev I.V."/>
            <person name="Crous P."/>
            <person name="Smith M.E."/>
        </authorList>
    </citation>
    <scope>NUCLEOTIDE SEQUENCE</scope>
    <source>
        <strain evidence="8">NBRC 100468</strain>
    </source>
</reference>
<dbReference type="GO" id="GO:0003677">
    <property type="term" value="F:DNA binding"/>
    <property type="evidence" value="ECO:0007669"/>
    <property type="project" value="InterPro"/>
</dbReference>
<dbReference type="Pfam" id="PF13656">
    <property type="entry name" value="RNA_pol_L_2"/>
    <property type="match status" value="1"/>
</dbReference>
<sequence length="162" mass="18036">MTLKDMAAPTEDTTVEQQAAIQNDKVENGADSNAMQTEEEEDEEEMETGTANQEFKLHLCRANSSLTSATFSLPGEGHTLCNALRWAIMKNPSVDFCGYSIPHPSNPISNIRIQTTDDTNVIKAMEKGLNDLESLCDLLKEKLNDEMMSKNYQVIEETLAFN</sequence>
<dbReference type="OrthoDB" id="510325at2759"/>
<dbReference type="InterPro" id="IPR022905">
    <property type="entry name" value="Rpo11-like"/>
</dbReference>
<dbReference type="PANTHER" id="PTHR13946:SF28">
    <property type="entry name" value="DNA-DIRECTED RNA POLYMERASES I AND III SUBUNIT RPAC2"/>
    <property type="match status" value="1"/>
</dbReference>
<dbReference type="GO" id="GO:0006383">
    <property type="term" value="P:transcription by RNA polymerase III"/>
    <property type="evidence" value="ECO:0007669"/>
    <property type="project" value="TreeGrafter"/>
</dbReference>
<accession>A0A9W8A3W5</accession>
<evidence type="ECO:0000313" key="9">
    <source>
        <dbReference type="Proteomes" id="UP001150538"/>
    </source>
</evidence>
<organism evidence="8 9">
    <name type="scientific">Mycoemilia scoparia</name>
    <dbReference type="NCBI Taxonomy" id="417184"/>
    <lineage>
        <taxon>Eukaryota</taxon>
        <taxon>Fungi</taxon>
        <taxon>Fungi incertae sedis</taxon>
        <taxon>Zoopagomycota</taxon>
        <taxon>Kickxellomycotina</taxon>
        <taxon>Kickxellomycetes</taxon>
        <taxon>Kickxellales</taxon>
        <taxon>Kickxellaceae</taxon>
        <taxon>Mycoemilia</taxon>
    </lineage>
</organism>
<dbReference type="GO" id="GO:0046983">
    <property type="term" value="F:protein dimerization activity"/>
    <property type="evidence" value="ECO:0007669"/>
    <property type="project" value="InterPro"/>
</dbReference>
<dbReference type="InterPro" id="IPR008193">
    <property type="entry name" value="RNA_pol_Rpb11_13-16kDa_CS"/>
</dbReference>
<evidence type="ECO:0000313" key="8">
    <source>
        <dbReference type="EMBL" id="KAJ1919051.1"/>
    </source>
</evidence>
<evidence type="ECO:0000256" key="2">
    <source>
        <dbReference type="ARBA" id="ARBA00022478"/>
    </source>
</evidence>
<comment type="subcellular location">
    <subcellularLocation>
        <location evidence="1">Nucleus</location>
    </subcellularLocation>
</comment>
<comment type="caution">
    <text evidence="8">The sequence shown here is derived from an EMBL/GenBank/DDBJ whole genome shotgun (WGS) entry which is preliminary data.</text>
</comment>
<evidence type="ECO:0000256" key="3">
    <source>
        <dbReference type="ARBA" id="ARBA00023163"/>
    </source>
</evidence>
<dbReference type="GO" id="GO:0006362">
    <property type="term" value="P:transcription elongation by RNA polymerase I"/>
    <property type="evidence" value="ECO:0007669"/>
    <property type="project" value="TreeGrafter"/>
</dbReference>
<gene>
    <name evidence="8" type="primary">RPC19</name>
    <name evidence="8" type="ORF">H4219_002205</name>
</gene>